<sequence length="43" mass="5086">MLGNTTITPLFQFRKRNFPINVKKMYFLAPLARFIFGEVPVLR</sequence>
<comment type="caution">
    <text evidence="1">The sequence shown here is derived from an EMBL/GenBank/DDBJ whole genome shotgun (WGS) entry which is preliminary data.</text>
</comment>
<keyword evidence="2" id="KW-1185">Reference proteome</keyword>
<proteinExistence type="predicted"/>
<dbReference type="AlphaFoldDB" id="K6X7N4"/>
<reference evidence="1 2" key="1">
    <citation type="journal article" date="2017" name="Antonie Van Leeuwenhoek">
        <title>Rhizobium rhizosphaerae sp. nov., a novel species isolated from rice rhizosphere.</title>
        <authorList>
            <person name="Zhao J.J."/>
            <person name="Zhang J."/>
            <person name="Zhang R.J."/>
            <person name="Zhang C.W."/>
            <person name="Yin H.Q."/>
            <person name="Zhang X.X."/>
        </authorList>
    </citation>
    <scope>NUCLEOTIDE SEQUENCE [LARGE SCALE GENOMIC DNA]</scope>
    <source>
        <strain evidence="1 2">E3</strain>
    </source>
</reference>
<gene>
    <name evidence="1" type="ORF">GLIP_4028</name>
</gene>
<evidence type="ECO:0000313" key="1">
    <source>
        <dbReference type="EMBL" id="GAC16639.1"/>
    </source>
</evidence>
<protein>
    <submittedName>
        <fullName evidence="1">Uncharacterized protein</fullName>
    </submittedName>
</protein>
<evidence type="ECO:0000313" key="2">
    <source>
        <dbReference type="Proteomes" id="UP000006334"/>
    </source>
</evidence>
<organism evidence="1 2">
    <name type="scientific">Aliiglaciecola lipolytica E3</name>
    <dbReference type="NCBI Taxonomy" id="1127673"/>
    <lineage>
        <taxon>Bacteria</taxon>
        <taxon>Pseudomonadati</taxon>
        <taxon>Pseudomonadota</taxon>
        <taxon>Gammaproteobacteria</taxon>
        <taxon>Alteromonadales</taxon>
        <taxon>Alteromonadaceae</taxon>
        <taxon>Aliiglaciecola</taxon>
    </lineage>
</organism>
<accession>K6X7N4</accession>
<name>K6X7N4_9ALTE</name>
<dbReference type="EMBL" id="BAEN01000076">
    <property type="protein sequence ID" value="GAC16639.1"/>
    <property type="molecule type" value="Genomic_DNA"/>
</dbReference>
<dbReference type="STRING" id="1127673.GLIP_4028"/>
<dbReference type="Proteomes" id="UP000006334">
    <property type="component" value="Unassembled WGS sequence"/>
</dbReference>